<sequence length="44" mass="4960">MAGKWRQGRALIGVITDIKSTSQIEHIVNRGYNVENLKVALEHL</sequence>
<dbReference type="Proteomes" id="UP000006251">
    <property type="component" value="Unassembled WGS sequence"/>
</dbReference>
<organism evidence="1 2">
    <name type="scientific">Brumicola pallidula DSM 14239 = ACAM 615</name>
    <dbReference type="NCBI Taxonomy" id="1121922"/>
    <lineage>
        <taxon>Bacteria</taxon>
        <taxon>Pseudomonadati</taxon>
        <taxon>Pseudomonadota</taxon>
        <taxon>Gammaproteobacteria</taxon>
        <taxon>Alteromonadales</taxon>
        <taxon>Alteromonadaceae</taxon>
        <taxon>Brumicola</taxon>
    </lineage>
</organism>
<evidence type="ECO:0000313" key="2">
    <source>
        <dbReference type="Proteomes" id="UP000006251"/>
    </source>
</evidence>
<protein>
    <submittedName>
        <fullName evidence="1">Uncharacterized protein</fullName>
    </submittedName>
</protein>
<comment type="caution">
    <text evidence="1">The sequence shown here is derived from an EMBL/GenBank/DDBJ whole genome shotgun (WGS) entry which is preliminary data.</text>
</comment>
<dbReference type="AlphaFoldDB" id="K6ZE59"/>
<evidence type="ECO:0000313" key="1">
    <source>
        <dbReference type="EMBL" id="GAC27228.1"/>
    </source>
</evidence>
<proteinExistence type="predicted"/>
<dbReference type="EMBL" id="BAEQ01000008">
    <property type="protein sequence ID" value="GAC27228.1"/>
    <property type="molecule type" value="Genomic_DNA"/>
</dbReference>
<accession>K6ZE59</accession>
<name>K6ZE59_9ALTE</name>
<reference evidence="2" key="1">
    <citation type="journal article" date="2014" name="Environ. Microbiol.">
        <title>Comparative genomics of the marine bacterial genus Glaciecola reveals the high degree of genomic diversity and genomic characteristic for cold adaptation.</title>
        <authorList>
            <person name="Qin Q.L."/>
            <person name="Xie B.B."/>
            <person name="Yu Y."/>
            <person name="Shu Y.L."/>
            <person name="Rong J.C."/>
            <person name="Zhang Y.J."/>
            <person name="Zhao D.L."/>
            <person name="Chen X.L."/>
            <person name="Zhang X.Y."/>
            <person name="Chen B."/>
            <person name="Zhou B.C."/>
            <person name="Zhang Y.Z."/>
        </authorList>
    </citation>
    <scope>NUCLEOTIDE SEQUENCE [LARGE SCALE GENOMIC DNA]</scope>
    <source>
        <strain evidence="2">ACAM 615</strain>
    </source>
</reference>
<keyword evidence="2" id="KW-1185">Reference proteome</keyword>
<gene>
    <name evidence="1" type="ORF">GPAL_0348</name>
</gene>